<gene>
    <name evidence="2" type="ORF">Hypma_007471</name>
</gene>
<dbReference type="SUPFAM" id="SSF81383">
    <property type="entry name" value="F-box domain"/>
    <property type="match status" value="1"/>
</dbReference>
<dbReference type="Pfam" id="PF12937">
    <property type="entry name" value="F-box-like"/>
    <property type="match status" value="1"/>
</dbReference>
<dbReference type="InterPro" id="IPR032675">
    <property type="entry name" value="LRR_dom_sf"/>
</dbReference>
<name>A0A369JTW5_HYPMA</name>
<organism evidence="2 3">
    <name type="scientific">Hypsizygus marmoreus</name>
    <name type="common">White beech mushroom</name>
    <name type="synonym">Agaricus marmoreus</name>
    <dbReference type="NCBI Taxonomy" id="39966"/>
    <lineage>
        <taxon>Eukaryota</taxon>
        <taxon>Fungi</taxon>
        <taxon>Dikarya</taxon>
        <taxon>Basidiomycota</taxon>
        <taxon>Agaricomycotina</taxon>
        <taxon>Agaricomycetes</taxon>
        <taxon>Agaricomycetidae</taxon>
        <taxon>Agaricales</taxon>
        <taxon>Tricholomatineae</taxon>
        <taxon>Lyophyllaceae</taxon>
        <taxon>Hypsizygus</taxon>
    </lineage>
</organism>
<feature type="domain" description="F-box" evidence="1">
    <location>
        <begin position="19"/>
        <end position="62"/>
    </location>
</feature>
<dbReference type="InParanoid" id="A0A369JTW5"/>
<dbReference type="AlphaFoldDB" id="A0A369JTW5"/>
<keyword evidence="3" id="KW-1185">Reference proteome</keyword>
<proteinExistence type="predicted"/>
<sequence>MIRRRHHSQVYFRAPLSPQDLPVDILPPILAQLSDRRDWHACALVSRVFNRAATPLLYRKIDSRIISKSVVLHPSTTLLQRPDLTQYVRHATETGAVHRGTFPQYSNITEDTLKALALCKNLESITWVDDSSTTDTTLLSFISVVRDLPLREITIRTHSDLGTTVWSELVTLTGLRKISIWCMEGPPRVLQGWSEPLGSTLTHLELGRCAGVPPTILISVLSQLPKLRDLRLKGAPAGSIPTILTYLLNLRSLDTEYPGSYYNNRVNRSYSNDNLLPPPPLPVLRHLTVRTTSIDSFGPQKLWSWIRELVPMPGLETLKLHAFTINAGHMSVPRMFILDLARIHGNTLKHFMVGEAQLTLKDVECLCSKFPNLETLVCSVASPDVESIVAAISGAKHLKTLKLQVQWIPKYPSMVTSTFTLQHAEDLMLRREGSQLRVIAVGPTLYTGKWVLEEREDEQESILKFQVSSDVTEDRWQT</sequence>
<dbReference type="Gene3D" id="3.80.10.10">
    <property type="entry name" value="Ribonuclease Inhibitor"/>
    <property type="match status" value="1"/>
</dbReference>
<dbReference type="InterPro" id="IPR001810">
    <property type="entry name" value="F-box_dom"/>
</dbReference>
<evidence type="ECO:0000313" key="2">
    <source>
        <dbReference type="EMBL" id="RDB25218.1"/>
    </source>
</evidence>
<dbReference type="InterPro" id="IPR036047">
    <property type="entry name" value="F-box-like_dom_sf"/>
</dbReference>
<dbReference type="OrthoDB" id="5297217at2759"/>
<dbReference type="SUPFAM" id="SSF52047">
    <property type="entry name" value="RNI-like"/>
    <property type="match status" value="1"/>
</dbReference>
<reference evidence="2" key="1">
    <citation type="submission" date="2018-04" db="EMBL/GenBank/DDBJ databases">
        <title>Whole genome sequencing of Hypsizygus marmoreus.</title>
        <authorList>
            <person name="Choi I.-G."/>
            <person name="Min B."/>
            <person name="Kim J.-G."/>
            <person name="Kim S."/>
            <person name="Oh Y.-L."/>
            <person name="Kong W.-S."/>
            <person name="Park H."/>
            <person name="Jeong J."/>
            <person name="Song E.-S."/>
        </authorList>
    </citation>
    <scope>NUCLEOTIDE SEQUENCE [LARGE SCALE GENOMIC DNA]</scope>
    <source>
        <strain evidence="2">51987-8</strain>
    </source>
</reference>
<protein>
    <recommendedName>
        <fullName evidence="1">F-box domain-containing protein</fullName>
    </recommendedName>
</protein>
<evidence type="ECO:0000259" key="1">
    <source>
        <dbReference type="Pfam" id="PF12937"/>
    </source>
</evidence>
<evidence type="ECO:0000313" key="3">
    <source>
        <dbReference type="Proteomes" id="UP000076154"/>
    </source>
</evidence>
<dbReference type="Proteomes" id="UP000076154">
    <property type="component" value="Unassembled WGS sequence"/>
</dbReference>
<accession>A0A369JTW5</accession>
<comment type="caution">
    <text evidence="2">The sequence shown here is derived from an EMBL/GenBank/DDBJ whole genome shotgun (WGS) entry which is preliminary data.</text>
</comment>
<dbReference type="EMBL" id="LUEZ02000041">
    <property type="protein sequence ID" value="RDB25218.1"/>
    <property type="molecule type" value="Genomic_DNA"/>
</dbReference>